<dbReference type="EMBL" id="AJGH01000060">
    <property type="protein sequence ID" value="EIC96026.1"/>
    <property type="molecule type" value="Genomic_DNA"/>
</dbReference>
<keyword evidence="4" id="KW-0997">Cell inner membrane</keyword>
<evidence type="ECO:0000256" key="8">
    <source>
        <dbReference type="ARBA" id="ARBA00038436"/>
    </source>
</evidence>
<evidence type="ECO:0000259" key="10">
    <source>
        <dbReference type="Pfam" id="PF04290"/>
    </source>
</evidence>
<keyword evidence="12" id="KW-1185">Reference proteome</keyword>
<keyword evidence="7 9" id="KW-0472">Membrane</keyword>
<organism evidence="11 12">
    <name type="scientific">Lachnoanaerobaculum saburreum F0468</name>
    <dbReference type="NCBI Taxonomy" id="1095750"/>
    <lineage>
        <taxon>Bacteria</taxon>
        <taxon>Bacillati</taxon>
        <taxon>Bacillota</taxon>
        <taxon>Clostridia</taxon>
        <taxon>Lachnospirales</taxon>
        <taxon>Lachnospiraceae</taxon>
        <taxon>Lachnoanaerobaculum</taxon>
    </lineage>
</organism>
<dbReference type="AlphaFoldDB" id="I0R8L8"/>
<evidence type="ECO:0000313" key="12">
    <source>
        <dbReference type="Proteomes" id="UP000005039"/>
    </source>
</evidence>
<keyword evidence="6 9" id="KW-1133">Transmembrane helix</keyword>
<keyword evidence="2" id="KW-0813">Transport</keyword>
<sequence length="163" mass="18784">MDSLIKKYNDFMSYLGLVCLVGFIISVLIQVISRTFLPKTPSWTEELARYLFIYMVAFGSSVAVHKKEFVAVDLVIDFLPNVIRKLIELIINIVLMIFVVFVFLKSVLGFAILEYRMVSTAMQVPMQYIYFSMIILFGLLILSFGLEILYQLKEILSNKGEKK</sequence>
<keyword evidence="5 9" id="KW-0812">Transmembrane</keyword>
<evidence type="ECO:0000256" key="3">
    <source>
        <dbReference type="ARBA" id="ARBA00022475"/>
    </source>
</evidence>
<feature type="transmembrane region" description="Helical" evidence="9">
    <location>
        <begin position="86"/>
        <end position="108"/>
    </location>
</feature>
<comment type="similarity">
    <text evidence="8">Belongs to the TRAP transporter small permease family.</text>
</comment>
<reference evidence="11 12" key="1">
    <citation type="submission" date="2012-03" db="EMBL/GenBank/DDBJ databases">
        <authorList>
            <person name="Durkin A.S."/>
            <person name="McCorrison J."/>
            <person name="Torralba M."/>
            <person name="Gillis M."/>
            <person name="Methe B."/>
            <person name="Sutton G."/>
            <person name="Nelson K.E."/>
        </authorList>
    </citation>
    <scope>NUCLEOTIDE SEQUENCE [LARGE SCALE GENOMIC DNA]</scope>
    <source>
        <strain evidence="11 12">F0468</strain>
    </source>
</reference>
<dbReference type="InterPro" id="IPR055348">
    <property type="entry name" value="DctQ"/>
</dbReference>
<protein>
    <submittedName>
        <fullName evidence="11">TRAP transporter, DctQ-like membrane protein</fullName>
    </submittedName>
</protein>
<evidence type="ECO:0000256" key="7">
    <source>
        <dbReference type="ARBA" id="ARBA00023136"/>
    </source>
</evidence>
<dbReference type="Proteomes" id="UP000005039">
    <property type="component" value="Unassembled WGS sequence"/>
</dbReference>
<evidence type="ECO:0000256" key="1">
    <source>
        <dbReference type="ARBA" id="ARBA00004429"/>
    </source>
</evidence>
<proteinExistence type="inferred from homology"/>
<dbReference type="PANTHER" id="PTHR35011">
    <property type="entry name" value="2,3-DIKETO-L-GULONATE TRAP TRANSPORTER SMALL PERMEASE PROTEIN YIAM"/>
    <property type="match status" value="1"/>
</dbReference>
<comment type="caution">
    <text evidence="11">The sequence shown here is derived from an EMBL/GenBank/DDBJ whole genome shotgun (WGS) entry which is preliminary data.</text>
</comment>
<dbReference type="GO" id="GO:0015740">
    <property type="term" value="P:C4-dicarboxylate transport"/>
    <property type="evidence" value="ECO:0007669"/>
    <property type="project" value="TreeGrafter"/>
</dbReference>
<evidence type="ECO:0000256" key="6">
    <source>
        <dbReference type="ARBA" id="ARBA00022989"/>
    </source>
</evidence>
<dbReference type="RefSeq" id="WP_008753887.1">
    <property type="nucleotide sequence ID" value="NZ_AJGH01000060.1"/>
</dbReference>
<dbReference type="OrthoDB" id="9814265at2"/>
<evidence type="ECO:0000256" key="4">
    <source>
        <dbReference type="ARBA" id="ARBA00022519"/>
    </source>
</evidence>
<dbReference type="Pfam" id="PF04290">
    <property type="entry name" value="DctQ"/>
    <property type="match status" value="1"/>
</dbReference>
<feature type="transmembrane region" description="Helical" evidence="9">
    <location>
        <begin position="12"/>
        <end position="32"/>
    </location>
</feature>
<feature type="transmembrane region" description="Helical" evidence="9">
    <location>
        <begin position="47"/>
        <end position="65"/>
    </location>
</feature>
<dbReference type="PATRIC" id="fig|1095750.3.peg.1262"/>
<evidence type="ECO:0000256" key="2">
    <source>
        <dbReference type="ARBA" id="ARBA00022448"/>
    </source>
</evidence>
<name>I0R8L8_9FIRM</name>
<evidence type="ECO:0000256" key="9">
    <source>
        <dbReference type="SAM" id="Phobius"/>
    </source>
</evidence>
<dbReference type="GO" id="GO:0022857">
    <property type="term" value="F:transmembrane transporter activity"/>
    <property type="evidence" value="ECO:0007669"/>
    <property type="project" value="TreeGrafter"/>
</dbReference>
<keyword evidence="3" id="KW-1003">Cell membrane</keyword>
<evidence type="ECO:0000313" key="11">
    <source>
        <dbReference type="EMBL" id="EIC96026.1"/>
    </source>
</evidence>
<dbReference type="GO" id="GO:0005886">
    <property type="term" value="C:plasma membrane"/>
    <property type="evidence" value="ECO:0007669"/>
    <property type="project" value="UniProtKB-SubCell"/>
</dbReference>
<dbReference type="PANTHER" id="PTHR35011:SF2">
    <property type="entry name" value="2,3-DIKETO-L-GULONATE TRAP TRANSPORTER SMALL PERMEASE PROTEIN YIAM"/>
    <property type="match status" value="1"/>
</dbReference>
<comment type="subcellular location">
    <subcellularLocation>
        <location evidence="1">Cell inner membrane</location>
        <topology evidence="1">Multi-pass membrane protein</topology>
    </subcellularLocation>
</comment>
<evidence type="ECO:0000256" key="5">
    <source>
        <dbReference type="ARBA" id="ARBA00022692"/>
    </source>
</evidence>
<gene>
    <name evidence="11" type="ORF">HMPREF9970_2705</name>
</gene>
<dbReference type="InterPro" id="IPR007387">
    <property type="entry name" value="TRAP_DctQ"/>
</dbReference>
<feature type="domain" description="Tripartite ATP-independent periplasmic transporters DctQ component" evidence="10">
    <location>
        <begin position="24"/>
        <end position="152"/>
    </location>
</feature>
<accession>I0R8L8</accession>
<feature type="transmembrane region" description="Helical" evidence="9">
    <location>
        <begin position="128"/>
        <end position="150"/>
    </location>
</feature>
<dbReference type="eggNOG" id="COG3090">
    <property type="taxonomic scope" value="Bacteria"/>
</dbReference>